<evidence type="ECO:0000313" key="8">
    <source>
        <dbReference type="Proteomes" id="UP001054902"/>
    </source>
</evidence>
<proteinExistence type="predicted"/>
<evidence type="ECO:0000313" key="7">
    <source>
        <dbReference type="EMBL" id="GFH61821.1"/>
    </source>
</evidence>
<organism evidence="7 8">
    <name type="scientific">Chaetoceros tenuissimus</name>
    <dbReference type="NCBI Taxonomy" id="426638"/>
    <lineage>
        <taxon>Eukaryota</taxon>
        <taxon>Sar</taxon>
        <taxon>Stramenopiles</taxon>
        <taxon>Ochrophyta</taxon>
        <taxon>Bacillariophyta</taxon>
        <taxon>Coscinodiscophyceae</taxon>
        <taxon>Chaetocerotophycidae</taxon>
        <taxon>Chaetocerotales</taxon>
        <taxon>Chaetocerotaceae</taxon>
        <taxon>Chaetoceros</taxon>
    </lineage>
</organism>
<evidence type="ECO:0000256" key="1">
    <source>
        <dbReference type="ARBA" id="ARBA00004141"/>
    </source>
</evidence>
<keyword evidence="4 5" id="KW-0472">Membrane</keyword>
<dbReference type="GO" id="GO:0007189">
    <property type="term" value="P:adenylate cyclase-activating G protein-coupled receptor signaling pathway"/>
    <property type="evidence" value="ECO:0007669"/>
    <property type="project" value="TreeGrafter"/>
</dbReference>
<comment type="caution">
    <text evidence="7">The sequence shown here is derived from an EMBL/GenBank/DDBJ whole genome shotgun (WGS) entry which is preliminary data.</text>
</comment>
<keyword evidence="8" id="KW-1185">Reference proteome</keyword>
<dbReference type="Gene3D" id="1.20.1070.10">
    <property type="entry name" value="Rhodopsin 7-helix transmembrane proteins"/>
    <property type="match status" value="1"/>
</dbReference>
<keyword evidence="2 5" id="KW-0812">Transmembrane</keyword>
<feature type="transmembrane region" description="Helical" evidence="5">
    <location>
        <begin position="361"/>
        <end position="382"/>
    </location>
</feature>
<dbReference type="SUPFAM" id="SSF81321">
    <property type="entry name" value="Family A G protein-coupled receptor-like"/>
    <property type="match status" value="1"/>
</dbReference>
<evidence type="ECO:0008006" key="9">
    <source>
        <dbReference type="Google" id="ProtNLM"/>
    </source>
</evidence>
<feature type="chain" id="PRO_5042124183" description="G-protein coupled receptors family 2 profile 2 domain-containing protein" evidence="6">
    <location>
        <begin position="32"/>
        <end position="398"/>
    </location>
</feature>
<accession>A0AAD3DEH7</accession>
<dbReference type="EMBL" id="BLLK01000075">
    <property type="protein sequence ID" value="GFH61821.1"/>
    <property type="molecule type" value="Genomic_DNA"/>
</dbReference>
<dbReference type="AlphaFoldDB" id="A0AAD3DEH7"/>
<feature type="transmembrane region" description="Helical" evidence="5">
    <location>
        <begin position="303"/>
        <end position="322"/>
    </location>
</feature>
<feature type="transmembrane region" description="Helical" evidence="5">
    <location>
        <begin position="263"/>
        <end position="283"/>
    </location>
</feature>
<evidence type="ECO:0000256" key="2">
    <source>
        <dbReference type="ARBA" id="ARBA00022692"/>
    </source>
</evidence>
<feature type="signal peptide" evidence="6">
    <location>
        <begin position="1"/>
        <end position="31"/>
    </location>
</feature>
<comment type="subcellular location">
    <subcellularLocation>
        <location evidence="1">Membrane</location>
        <topology evidence="1">Multi-pass membrane protein</topology>
    </subcellularLocation>
</comment>
<dbReference type="PANTHER" id="PTHR23112">
    <property type="entry name" value="G PROTEIN-COUPLED RECEPTOR 157-RELATED"/>
    <property type="match status" value="1"/>
</dbReference>
<reference evidence="7 8" key="1">
    <citation type="journal article" date="2021" name="Sci. Rep.">
        <title>The genome of the diatom Chaetoceros tenuissimus carries an ancient integrated fragment of an extant virus.</title>
        <authorList>
            <person name="Hongo Y."/>
            <person name="Kimura K."/>
            <person name="Takaki Y."/>
            <person name="Yoshida Y."/>
            <person name="Baba S."/>
            <person name="Kobayashi G."/>
            <person name="Nagasaki K."/>
            <person name="Hano T."/>
            <person name="Tomaru Y."/>
        </authorList>
    </citation>
    <scope>NUCLEOTIDE SEQUENCE [LARGE SCALE GENOMIC DNA]</scope>
    <source>
        <strain evidence="7 8">NIES-3715</strain>
    </source>
</reference>
<name>A0AAD3DEH7_9STRA</name>
<gene>
    <name evidence="7" type="ORF">CTEN210_18297</name>
</gene>
<feature type="transmembrane region" description="Helical" evidence="5">
    <location>
        <begin position="221"/>
        <end position="243"/>
    </location>
</feature>
<keyword evidence="3 5" id="KW-1133">Transmembrane helix</keyword>
<dbReference type="PANTHER" id="PTHR23112:SF0">
    <property type="entry name" value="TRANSMEMBRANE PROTEIN 116"/>
    <property type="match status" value="1"/>
</dbReference>
<dbReference type="Proteomes" id="UP001054902">
    <property type="component" value="Unassembled WGS sequence"/>
</dbReference>
<evidence type="ECO:0000256" key="4">
    <source>
        <dbReference type="ARBA" id="ARBA00023136"/>
    </source>
</evidence>
<evidence type="ECO:0000256" key="6">
    <source>
        <dbReference type="SAM" id="SignalP"/>
    </source>
</evidence>
<keyword evidence="6" id="KW-0732">Signal</keyword>
<sequence length="398" mass="45127">MSNKFIFYPISARLILLSLSLVLLSKRRVSAKNSFTLIQTNSSNKTEDVGYVPSIPQKQMNLNGSIERSERHLGIFQASSRAFVEQEFLRSTLKTVPSTSWNEEDKGTLSPSIGSITIQFKNVDNSGARMDISYTIENGPTNCKDCLVAIHKAKTCSSQKISRRKFLKSKNVNNPWRKKAGTIIVTDENGRGTLSFCASLGLIISILFYSKLKLTRVVRRILFGFCIYDCIYSVCAALSVAMLPKETSDYALGTLTSCDIQGFLQQLGGLGCIFYNLSLSVYYVAIMKFHMKEKEIIAKKLEFWIHFIPNSFAIMSSIFLYAKRQYAPLTNQHLCWVGTYPQGCLDDPEKMECIRGDNSTAYYAEFLLVIPFFVVYFFIFIIMHNKKEKRQMETSTEG</sequence>
<dbReference type="GO" id="GO:0004930">
    <property type="term" value="F:G protein-coupled receptor activity"/>
    <property type="evidence" value="ECO:0007669"/>
    <property type="project" value="TreeGrafter"/>
</dbReference>
<dbReference type="GO" id="GO:0005886">
    <property type="term" value="C:plasma membrane"/>
    <property type="evidence" value="ECO:0007669"/>
    <property type="project" value="TreeGrafter"/>
</dbReference>
<evidence type="ECO:0000256" key="3">
    <source>
        <dbReference type="ARBA" id="ARBA00022989"/>
    </source>
</evidence>
<protein>
    <recommendedName>
        <fullName evidence="9">G-protein coupled receptors family 2 profile 2 domain-containing protein</fullName>
    </recommendedName>
</protein>
<evidence type="ECO:0000256" key="5">
    <source>
        <dbReference type="SAM" id="Phobius"/>
    </source>
</evidence>